<dbReference type="Gene3D" id="1.10.357.10">
    <property type="entry name" value="Tetracycline Repressor, domain 2"/>
    <property type="match status" value="1"/>
</dbReference>
<dbReference type="InterPro" id="IPR009057">
    <property type="entry name" value="Homeodomain-like_sf"/>
</dbReference>
<evidence type="ECO:0000313" key="4">
    <source>
        <dbReference type="EMBL" id="BBX17070.1"/>
    </source>
</evidence>
<protein>
    <submittedName>
        <fullName evidence="4">TetR family transcriptional regulator</fullName>
    </submittedName>
</protein>
<name>A0A7I7JYV0_9MYCO</name>
<keyword evidence="2" id="KW-0238">DNA-binding</keyword>
<dbReference type="GO" id="GO:0003700">
    <property type="term" value="F:DNA-binding transcription factor activity"/>
    <property type="evidence" value="ECO:0007669"/>
    <property type="project" value="TreeGrafter"/>
</dbReference>
<dbReference type="PANTHER" id="PTHR30055:SF234">
    <property type="entry name" value="HTH-TYPE TRANSCRIPTIONAL REGULATOR BETI"/>
    <property type="match status" value="1"/>
</dbReference>
<proteinExistence type="predicted"/>
<dbReference type="Proteomes" id="UP000467006">
    <property type="component" value="Chromosome"/>
</dbReference>
<dbReference type="Pfam" id="PF21597">
    <property type="entry name" value="TetR_C_43"/>
    <property type="match status" value="1"/>
</dbReference>
<evidence type="ECO:0000256" key="3">
    <source>
        <dbReference type="ARBA" id="ARBA00023163"/>
    </source>
</evidence>
<dbReference type="Pfam" id="PF00440">
    <property type="entry name" value="TetR_N"/>
    <property type="match status" value="1"/>
</dbReference>
<dbReference type="PANTHER" id="PTHR30055">
    <property type="entry name" value="HTH-TYPE TRANSCRIPTIONAL REGULATOR RUTR"/>
    <property type="match status" value="1"/>
</dbReference>
<evidence type="ECO:0000256" key="1">
    <source>
        <dbReference type="ARBA" id="ARBA00023015"/>
    </source>
</evidence>
<dbReference type="RefSeq" id="WP_098003104.1">
    <property type="nucleotide sequence ID" value="NZ_AP022563.1"/>
</dbReference>
<dbReference type="InterPro" id="IPR036271">
    <property type="entry name" value="Tet_transcr_reg_TetR-rel_C_sf"/>
</dbReference>
<accession>A0A7I7JYV0</accession>
<reference evidence="4 5" key="1">
    <citation type="journal article" date="2019" name="Emerg. Microbes Infect.">
        <title>Comprehensive subspecies identification of 175 nontuberculous mycobacteria species based on 7547 genomic profiles.</title>
        <authorList>
            <person name="Matsumoto Y."/>
            <person name="Kinjo T."/>
            <person name="Motooka D."/>
            <person name="Nabeya D."/>
            <person name="Jung N."/>
            <person name="Uechi K."/>
            <person name="Horii T."/>
            <person name="Iida T."/>
            <person name="Fujita J."/>
            <person name="Nakamura S."/>
        </authorList>
    </citation>
    <scope>NUCLEOTIDE SEQUENCE [LARGE SCALE GENOMIC DNA]</scope>
    <source>
        <strain evidence="4 5">JCM 6396</strain>
    </source>
</reference>
<keyword evidence="5" id="KW-1185">Reference proteome</keyword>
<sequence>MPPSHPTSQPTLRTDAERNRIAVIEAARDVFAEHGLDAPMTEVARRAGVGIATLYRRFPTRDDLITGVFEGKMAAYLDAATTALEDADPWHGFCRYVERVCTMQYEDRGFTTVLTMTFPRAEAFEANRAAAYRGFEKLIAKAKAGGRLRPEFRSQDLVMLLMANAGVVASAGDAAPAASKRLVSYLIAACDAQRQHALAPAPTKRQMYDAMQSGSCDQGT</sequence>
<evidence type="ECO:0000256" key="2">
    <source>
        <dbReference type="ARBA" id="ARBA00023125"/>
    </source>
</evidence>
<dbReference type="InterPro" id="IPR001647">
    <property type="entry name" value="HTH_TetR"/>
</dbReference>
<dbReference type="GO" id="GO:0000976">
    <property type="term" value="F:transcription cis-regulatory region binding"/>
    <property type="evidence" value="ECO:0007669"/>
    <property type="project" value="TreeGrafter"/>
</dbReference>
<dbReference type="PROSITE" id="PS50977">
    <property type="entry name" value="HTH_TETR_2"/>
    <property type="match status" value="1"/>
</dbReference>
<organism evidence="4 5">
    <name type="scientific">Mycolicibacterium duvalii</name>
    <dbReference type="NCBI Taxonomy" id="39688"/>
    <lineage>
        <taxon>Bacteria</taxon>
        <taxon>Bacillati</taxon>
        <taxon>Actinomycetota</taxon>
        <taxon>Actinomycetes</taxon>
        <taxon>Mycobacteriales</taxon>
        <taxon>Mycobacteriaceae</taxon>
        <taxon>Mycolicibacterium</taxon>
    </lineage>
</organism>
<keyword evidence="3" id="KW-0804">Transcription</keyword>
<dbReference type="KEGG" id="mdu:MDUV_19300"/>
<dbReference type="InterPro" id="IPR049445">
    <property type="entry name" value="TetR_SbtR-like_C"/>
</dbReference>
<dbReference type="SUPFAM" id="SSF46689">
    <property type="entry name" value="Homeodomain-like"/>
    <property type="match status" value="1"/>
</dbReference>
<dbReference type="SUPFAM" id="SSF48498">
    <property type="entry name" value="Tetracyclin repressor-like, C-terminal domain"/>
    <property type="match status" value="1"/>
</dbReference>
<dbReference type="PRINTS" id="PR00455">
    <property type="entry name" value="HTHTETR"/>
</dbReference>
<dbReference type="AlphaFoldDB" id="A0A7I7JYV0"/>
<gene>
    <name evidence="4" type="ORF">MDUV_19300</name>
</gene>
<keyword evidence="1" id="KW-0805">Transcription regulation</keyword>
<evidence type="ECO:0000313" key="5">
    <source>
        <dbReference type="Proteomes" id="UP000467006"/>
    </source>
</evidence>
<dbReference type="EMBL" id="AP022563">
    <property type="protein sequence ID" value="BBX17070.1"/>
    <property type="molecule type" value="Genomic_DNA"/>
</dbReference>
<dbReference type="OrthoDB" id="9795011at2"/>
<dbReference type="InterPro" id="IPR050109">
    <property type="entry name" value="HTH-type_TetR-like_transc_reg"/>
</dbReference>